<evidence type="ECO:0000256" key="7">
    <source>
        <dbReference type="ARBA" id="ARBA00023170"/>
    </source>
</evidence>
<feature type="transmembrane region" description="Helical" evidence="10">
    <location>
        <begin position="6"/>
        <end position="23"/>
    </location>
</feature>
<organism evidence="12 13">
    <name type="scientific">Amphibalanus amphitrite</name>
    <name type="common">Striped barnacle</name>
    <name type="synonym">Balanus amphitrite</name>
    <dbReference type="NCBI Taxonomy" id="1232801"/>
    <lineage>
        <taxon>Eukaryota</taxon>
        <taxon>Metazoa</taxon>
        <taxon>Ecdysozoa</taxon>
        <taxon>Arthropoda</taxon>
        <taxon>Crustacea</taxon>
        <taxon>Multicrustacea</taxon>
        <taxon>Cirripedia</taxon>
        <taxon>Thoracica</taxon>
        <taxon>Thoracicalcarea</taxon>
        <taxon>Balanomorpha</taxon>
        <taxon>Balanoidea</taxon>
        <taxon>Balanidae</taxon>
        <taxon>Amphibalaninae</taxon>
        <taxon>Amphibalanus</taxon>
    </lineage>
</organism>
<accession>A0A6A4W8N9</accession>
<reference evidence="12 13" key="1">
    <citation type="submission" date="2019-07" db="EMBL/GenBank/DDBJ databases">
        <title>Draft genome assembly of a fouling barnacle, Amphibalanus amphitrite (Darwin, 1854): The first reference genome for Thecostraca.</title>
        <authorList>
            <person name="Kim W."/>
        </authorList>
    </citation>
    <scope>NUCLEOTIDE SEQUENCE [LARGE SCALE GENOMIC DNA]</scope>
    <source>
        <strain evidence="12">SNU_AA5</strain>
        <tissue evidence="12">Soma without cirri and trophi</tissue>
    </source>
</reference>
<dbReference type="EMBL" id="VIIS01001002">
    <property type="protein sequence ID" value="KAF0302875.1"/>
    <property type="molecule type" value="Genomic_DNA"/>
</dbReference>
<dbReference type="PANTHER" id="PTHR24243:SF233">
    <property type="entry name" value="THYROTROPIN-RELEASING HORMONE RECEPTOR"/>
    <property type="match status" value="1"/>
</dbReference>
<feature type="domain" description="G-protein coupled receptors family 1 profile" evidence="11">
    <location>
        <begin position="1"/>
        <end position="219"/>
    </location>
</feature>
<dbReference type="InterPro" id="IPR017452">
    <property type="entry name" value="GPCR_Rhodpsn_7TM"/>
</dbReference>
<evidence type="ECO:0000313" key="13">
    <source>
        <dbReference type="Proteomes" id="UP000440578"/>
    </source>
</evidence>
<evidence type="ECO:0000256" key="5">
    <source>
        <dbReference type="ARBA" id="ARBA00023040"/>
    </source>
</evidence>
<dbReference type="OrthoDB" id="10036964at2759"/>
<evidence type="ECO:0000256" key="6">
    <source>
        <dbReference type="ARBA" id="ARBA00023136"/>
    </source>
</evidence>
<dbReference type="GO" id="GO:0005886">
    <property type="term" value="C:plasma membrane"/>
    <property type="evidence" value="ECO:0007669"/>
    <property type="project" value="TreeGrafter"/>
</dbReference>
<name>A0A6A4W8N9_AMPAM</name>
<keyword evidence="6 10" id="KW-0472">Membrane</keyword>
<comment type="subcellular location">
    <subcellularLocation>
        <location evidence="1">Membrane</location>
        <topology evidence="1">Multi-pass membrane protein</topology>
    </subcellularLocation>
</comment>
<keyword evidence="8 9" id="KW-0807">Transducer</keyword>
<evidence type="ECO:0000256" key="2">
    <source>
        <dbReference type="ARBA" id="ARBA00010663"/>
    </source>
</evidence>
<dbReference type="PRINTS" id="PR00237">
    <property type="entry name" value="GPCRRHODOPSN"/>
</dbReference>
<dbReference type="Proteomes" id="UP000440578">
    <property type="component" value="Unassembled WGS sequence"/>
</dbReference>
<feature type="transmembrane region" description="Helical" evidence="10">
    <location>
        <begin position="156"/>
        <end position="182"/>
    </location>
</feature>
<feature type="transmembrane region" description="Helical" evidence="10">
    <location>
        <begin position="202"/>
        <end position="222"/>
    </location>
</feature>
<sequence>MTVPFLEQLVANVSVLTIMAISMERYYAICKPLRAGYTWTKMRALVVIVVVWLTAIITSSPILWIVQYYMTDYTTGSQKVPVCVTAANTTLKQMYYIAKDVVFFFMPMLVLLALYSVITLHLIREPRTERSNFRISRSHDPRSGAETSNYRARKQVVVMLIAVIVCFFCCMLPACVFRLFVIIADDATVISLGPELYHNIRFFIRIMVYINCSMNPILYNVMSSKFREAFLKVLGMPPAARHLSRQSTFNTASSTNSSRLNSVLRVEAQHSPAATCRYGRQSSCASVLSRNGGSRAHELARGGSWQLERLHSLDRTSSVIKEVNGNTGNGAVDCV</sequence>
<keyword evidence="4 10" id="KW-1133">Transmembrane helix</keyword>
<gene>
    <name evidence="12" type="primary">GHSR</name>
    <name evidence="12" type="ORF">FJT64_000320</name>
</gene>
<dbReference type="AlphaFoldDB" id="A0A6A4W8N9"/>
<dbReference type="InterPro" id="IPR000276">
    <property type="entry name" value="GPCR_Rhodpsn"/>
</dbReference>
<dbReference type="GO" id="GO:0004930">
    <property type="term" value="F:G protein-coupled receptor activity"/>
    <property type="evidence" value="ECO:0007669"/>
    <property type="project" value="UniProtKB-KW"/>
</dbReference>
<evidence type="ECO:0000256" key="1">
    <source>
        <dbReference type="ARBA" id="ARBA00004141"/>
    </source>
</evidence>
<dbReference type="Gene3D" id="1.20.1070.10">
    <property type="entry name" value="Rhodopsin 7-helix transmembrane proteins"/>
    <property type="match status" value="1"/>
</dbReference>
<comment type="similarity">
    <text evidence="2 9">Belongs to the G-protein coupled receptor 1 family.</text>
</comment>
<protein>
    <submittedName>
        <fullName evidence="12">Growth hormone secretagogue receptor type 1</fullName>
    </submittedName>
</protein>
<keyword evidence="3 9" id="KW-0812">Transmembrane</keyword>
<dbReference type="PROSITE" id="PS50262">
    <property type="entry name" value="G_PROTEIN_RECEP_F1_2"/>
    <property type="match status" value="1"/>
</dbReference>
<evidence type="ECO:0000256" key="3">
    <source>
        <dbReference type="ARBA" id="ARBA00022692"/>
    </source>
</evidence>
<dbReference type="SUPFAM" id="SSF81321">
    <property type="entry name" value="Family A G protein-coupled receptor-like"/>
    <property type="match status" value="1"/>
</dbReference>
<keyword evidence="5 9" id="KW-0297">G-protein coupled receptor</keyword>
<evidence type="ECO:0000256" key="4">
    <source>
        <dbReference type="ARBA" id="ARBA00022989"/>
    </source>
</evidence>
<dbReference type="PROSITE" id="PS00237">
    <property type="entry name" value="G_PROTEIN_RECEP_F1_1"/>
    <property type="match status" value="1"/>
</dbReference>
<keyword evidence="13" id="KW-1185">Reference proteome</keyword>
<feature type="transmembrane region" description="Helical" evidence="10">
    <location>
        <begin position="44"/>
        <end position="66"/>
    </location>
</feature>
<dbReference type="Pfam" id="PF00001">
    <property type="entry name" value="7tm_1"/>
    <property type="match status" value="1"/>
</dbReference>
<evidence type="ECO:0000313" key="12">
    <source>
        <dbReference type="EMBL" id="KAF0302875.1"/>
    </source>
</evidence>
<dbReference type="PANTHER" id="PTHR24243">
    <property type="entry name" value="G-PROTEIN COUPLED RECEPTOR"/>
    <property type="match status" value="1"/>
</dbReference>
<evidence type="ECO:0000259" key="11">
    <source>
        <dbReference type="PROSITE" id="PS50262"/>
    </source>
</evidence>
<feature type="transmembrane region" description="Helical" evidence="10">
    <location>
        <begin position="101"/>
        <end position="123"/>
    </location>
</feature>
<comment type="caution">
    <text evidence="12">The sequence shown here is derived from an EMBL/GenBank/DDBJ whole genome shotgun (WGS) entry which is preliminary data.</text>
</comment>
<evidence type="ECO:0000256" key="10">
    <source>
        <dbReference type="SAM" id="Phobius"/>
    </source>
</evidence>
<proteinExistence type="inferred from homology"/>
<keyword evidence="7 9" id="KW-0675">Receptor</keyword>
<evidence type="ECO:0000256" key="9">
    <source>
        <dbReference type="RuleBase" id="RU000688"/>
    </source>
</evidence>
<evidence type="ECO:0000256" key="8">
    <source>
        <dbReference type="ARBA" id="ARBA00023224"/>
    </source>
</evidence>